<protein>
    <recommendedName>
        <fullName evidence="2">Lipoprotein</fullName>
    </recommendedName>
</protein>
<evidence type="ECO:0008006" key="2">
    <source>
        <dbReference type="Google" id="ProtNLM"/>
    </source>
</evidence>
<accession>A0A1W1CSC3</accession>
<gene>
    <name evidence="1" type="ORF">MNB_SM-4-1693</name>
</gene>
<organism evidence="1">
    <name type="scientific">hydrothermal vent metagenome</name>
    <dbReference type="NCBI Taxonomy" id="652676"/>
    <lineage>
        <taxon>unclassified sequences</taxon>
        <taxon>metagenomes</taxon>
        <taxon>ecological metagenomes</taxon>
    </lineage>
</organism>
<proteinExistence type="predicted"/>
<dbReference type="AlphaFoldDB" id="A0A1W1CSC3"/>
<sequence>MKKTLKIIIAIGVLTLLISGCSITPNINTSIQTYPTETPFSMRVLSDADQNSVHYFGSGNHRIYNNNYRHAFGIAALSTQQLGYKYFRIIDNEELLKQFKARNVKDARSAIDSCTQGEGSYTTVSFFGNVTLCNSIVNTYSQKKMFSNALDHAEIILYIEMSEKMNDDHVTFSAEDVLAQEDVKLVLKKYPYRLEEIKTFLLKYKKSEKDSIEPL</sequence>
<name>A0A1W1CSC3_9ZZZZ</name>
<dbReference type="PROSITE" id="PS51257">
    <property type="entry name" value="PROKAR_LIPOPROTEIN"/>
    <property type="match status" value="1"/>
</dbReference>
<reference evidence="1" key="1">
    <citation type="submission" date="2016-10" db="EMBL/GenBank/DDBJ databases">
        <authorList>
            <person name="de Groot N.N."/>
        </authorList>
    </citation>
    <scope>NUCLEOTIDE SEQUENCE</scope>
</reference>
<evidence type="ECO:0000313" key="1">
    <source>
        <dbReference type="EMBL" id="SFV68659.1"/>
    </source>
</evidence>
<dbReference type="EMBL" id="FPHF01000107">
    <property type="protein sequence ID" value="SFV68659.1"/>
    <property type="molecule type" value="Genomic_DNA"/>
</dbReference>